<accession>A0A385Z8L1</accession>
<dbReference type="CDD" id="cd06587">
    <property type="entry name" value="VOC"/>
    <property type="match status" value="1"/>
</dbReference>
<dbReference type="Proteomes" id="UP000265560">
    <property type="component" value="Chromosome"/>
</dbReference>
<keyword evidence="3" id="KW-1185">Reference proteome</keyword>
<dbReference type="PROSITE" id="PS51819">
    <property type="entry name" value="VOC"/>
    <property type="match status" value="1"/>
</dbReference>
<dbReference type="InterPro" id="IPR037523">
    <property type="entry name" value="VOC_core"/>
</dbReference>
<reference evidence="3" key="1">
    <citation type="submission" date="2018-09" db="EMBL/GenBank/DDBJ databases">
        <authorList>
            <person name="Zhu H."/>
        </authorList>
    </citation>
    <scope>NUCLEOTIDE SEQUENCE [LARGE SCALE GENOMIC DNA]</scope>
    <source>
        <strain evidence="3">K2W31S-8</strain>
    </source>
</reference>
<sequence>MQFLLNLDVPDLDAAIDFYTRALGLRLSRRLFAGSVAELLGGPAPLYLLQQAAGSQACAGAQRDYRRHWTPLHLDFVVDDLEVACTRAEAAGARREQGIRSEAWGRIAVFADPFGHGFCLLQWQGLGYAEVSDTAERGA</sequence>
<evidence type="ECO:0000313" key="2">
    <source>
        <dbReference type="EMBL" id="AYC33892.1"/>
    </source>
</evidence>
<proteinExistence type="predicted"/>
<dbReference type="InterPro" id="IPR029068">
    <property type="entry name" value="Glyas_Bleomycin-R_OHBP_Dase"/>
</dbReference>
<feature type="domain" description="VOC" evidence="1">
    <location>
        <begin position="1"/>
        <end position="123"/>
    </location>
</feature>
<name>A0A385Z8L1_9PSED</name>
<gene>
    <name evidence="2" type="ORF">D3880_16670</name>
</gene>
<dbReference type="OrthoDB" id="5522469at2"/>
<evidence type="ECO:0000259" key="1">
    <source>
        <dbReference type="PROSITE" id="PS51819"/>
    </source>
</evidence>
<dbReference type="AlphaFoldDB" id="A0A385Z8L1"/>
<dbReference type="SUPFAM" id="SSF54593">
    <property type="entry name" value="Glyoxalase/Bleomycin resistance protein/Dihydroxybiphenyl dioxygenase"/>
    <property type="match status" value="1"/>
</dbReference>
<dbReference type="InterPro" id="IPR041581">
    <property type="entry name" value="Glyoxalase_6"/>
</dbReference>
<dbReference type="Gene3D" id="3.10.180.10">
    <property type="entry name" value="2,3-Dihydroxybiphenyl 1,2-Dioxygenase, domain 1"/>
    <property type="match status" value="1"/>
</dbReference>
<organism evidence="2 3">
    <name type="scientific">Pseudomonas cavernae</name>
    <dbReference type="NCBI Taxonomy" id="2320867"/>
    <lineage>
        <taxon>Bacteria</taxon>
        <taxon>Pseudomonadati</taxon>
        <taxon>Pseudomonadota</taxon>
        <taxon>Gammaproteobacteria</taxon>
        <taxon>Pseudomonadales</taxon>
        <taxon>Pseudomonadaceae</taxon>
        <taxon>Pseudomonas</taxon>
    </lineage>
</organism>
<dbReference type="EMBL" id="CP032419">
    <property type="protein sequence ID" value="AYC33892.1"/>
    <property type="molecule type" value="Genomic_DNA"/>
</dbReference>
<evidence type="ECO:0000313" key="3">
    <source>
        <dbReference type="Proteomes" id="UP000265560"/>
    </source>
</evidence>
<dbReference type="KEGG" id="pcav:D3880_16670"/>
<protein>
    <submittedName>
        <fullName evidence="2">VOC family protein</fullName>
    </submittedName>
</protein>
<dbReference type="RefSeq" id="WP_119894547.1">
    <property type="nucleotide sequence ID" value="NZ_CP032419.1"/>
</dbReference>
<dbReference type="Pfam" id="PF18029">
    <property type="entry name" value="Glyoxalase_6"/>
    <property type="match status" value="1"/>
</dbReference>